<dbReference type="PaxDb" id="121845-A0A3Q0IT47"/>
<feature type="region of interest" description="Disordered" evidence="1">
    <location>
        <begin position="194"/>
        <end position="229"/>
    </location>
</feature>
<dbReference type="RefSeq" id="XP_026679439.1">
    <property type="nucleotide sequence ID" value="XM_026823638.1"/>
</dbReference>
<feature type="region of interest" description="Disordered" evidence="1">
    <location>
        <begin position="147"/>
        <end position="177"/>
    </location>
</feature>
<dbReference type="Proteomes" id="UP000079169">
    <property type="component" value="Unplaced"/>
</dbReference>
<evidence type="ECO:0000313" key="3">
    <source>
        <dbReference type="Proteomes" id="UP000079169"/>
    </source>
</evidence>
<sequence length="264" mass="28107">MGTIVRLTAALCILICSFQRADMADTNSSNGEVIEDWLLQWMRTSNGTSNAQTTSKTQPLIAGLKDASKARTALQTQPIISGLKDSLKAGTTSKTQSIIGGLTPTEGKIPSKGQNARTLAPFSTAQSVRSVDALKATSKVRTTSKTQTVLVGLTPQEGKVPSEGKNARASAPSAPPQTYQSIIPALLIQQIPSLMSPTKPPDKPSPTLRPATRPPTTRKPSPAAGTPEKIIKLPELAKDASECPEGYKWFLNKCYPVYPSLVLE</sequence>
<reference evidence="4" key="1">
    <citation type="submission" date="2025-08" db="UniProtKB">
        <authorList>
            <consortium name="RefSeq"/>
        </authorList>
    </citation>
    <scope>IDENTIFICATION</scope>
</reference>
<keyword evidence="2" id="KW-0732">Signal</keyword>
<proteinExistence type="predicted"/>
<evidence type="ECO:0000256" key="2">
    <source>
        <dbReference type="SAM" id="SignalP"/>
    </source>
</evidence>
<dbReference type="KEGG" id="dci:113467447"/>
<gene>
    <name evidence="4" type="primary">LOC113467447</name>
</gene>
<dbReference type="AlphaFoldDB" id="A0A3Q0IT47"/>
<dbReference type="GeneID" id="113467447"/>
<name>A0A3Q0IT47_DIACI</name>
<protein>
    <submittedName>
        <fullName evidence="4">Uncharacterized protein LOC113467447</fullName>
    </submittedName>
</protein>
<accession>A0A3Q0IT47</accession>
<feature type="chain" id="PRO_5018134314" evidence="2">
    <location>
        <begin position="24"/>
        <end position="264"/>
    </location>
</feature>
<organism evidence="3 4">
    <name type="scientific">Diaphorina citri</name>
    <name type="common">Asian citrus psyllid</name>
    <dbReference type="NCBI Taxonomy" id="121845"/>
    <lineage>
        <taxon>Eukaryota</taxon>
        <taxon>Metazoa</taxon>
        <taxon>Ecdysozoa</taxon>
        <taxon>Arthropoda</taxon>
        <taxon>Hexapoda</taxon>
        <taxon>Insecta</taxon>
        <taxon>Pterygota</taxon>
        <taxon>Neoptera</taxon>
        <taxon>Paraneoptera</taxon>
        <taxon>Hemiptera</taxon>
        <taxon>Sternorrhyncha</taxon>
        <taxon>Psylloidea</taxon>
        <taxon>Psyllidae</taxon>
        <taxon>Diaphorininae</taxon>
        <taxon>Diaphorina</taxon>
    </lineage>
</organism>
<feature type="compositionally biased region" description="Low complexity" evidence="1">
    <location>
        <begin position="205"/>
        <end position="224"/>
    </location>
</feature>
<evidence type="ECO:0000256" key="1">
    <source>
        <dbReference type="SAM" id="MobiDB-lite"/>
    </source>
</evidence>
<feature type="signal peptide" evidence="2">
    <location>
        <begin position="1"/>
        <end position="23"/>
    </location>
</feature>
<evidence type="ECO:0000313" key="4">
    <source>
        <dbReference type="RefSeq" id="XP_026679439.1"/>
    </source>
</evidence>
<keyword evidence="3" id="KW-1185">Reference proteome</keyword>